<dbReference type="STRING" id="286115.A0A507CXW7"/>
<evidence type="ECO:0000259" key="4">
    <source>
        <dbReference type="PROSITE" id="PS51186"/>
    </source>
</evidence>
<evidence type="ECO:0000313" key="5">
    <source>
        <dbReference type="EMBL" id="TPX43958.1"/>
    </source>
</evidence>
<name>A0A507CXW7_9FUNG</name>
<accession>A0A507CXW7</accession>
<keyword evidence="2" id="KW-0012">Acyltransferase</keyword>
<dbReference type="InterPro" id="IPR016181">
    <property type="entry name" value="Acyl_CoA_acyltransferase"/>
</dbReference>
<dbReference type="PANTHER" id="PTHR45910:SF1">
    <property type="entry name" value="N-ALPHA-ACETYLTRANSFERASE 20"/>
    <property type="match status" value="1"/>
</dbReference>
<organism evidence="5 6">
    <name type="scientific">Synchytrium endobioticum</name>
    <dbReference type="NCBI Taxonomy" id="286115"/>
    <lineage>
        <taxon>Eukaryota</taxon>
        <taxon>Fungi</taxon>
        <taxon>Fungi incertae sedis</taxon>
        <taxon>Chytridiomycota</taxon>
        <taxon>Chytridiomycota incertae sedis</taxon>
        <taxon>Chytridiomycetes</taxon>
        <taxon>Synchytriales</taxon>
        <taxon>Synchytriaceae</taxon>
        <taxon>Synchytrium</taxon>
    </lineage>
</organism>
<dbReference type="EMBL" id="QEAN01000184">
    <property type="protein sequence ID" value="TPX43958.1"/>
    <property type="molecule type" value="Genomic_DNA"/>
</dbReference>
<dbReference type="CDD" id="cd04301">
    <property type="entry name" value="NAT_SF"/>
    <property type="match status" value="1"/>
</dbReference>
<evidence type="ECO:0000256" key="2">
    <source>
        <dbReference type="ARBA" id="ARBA00023315"/>
    </source>
</evidence>
<dbReference type="GO" id="GO:0031416">
    <property type="term" value="C:NatB complex"/>
    <property type="evidence" value="ECO:0007669"/>
    <property type="project" value="TreeGrafter"/>
</dbReference>
<dbReference type="VEuPathDB" id="FungiDB:SeMB42_g04504"/>
<sequence length="182" mass="20994">MRRGMTALRRFVADDLFRFNNINLDPLTETYNLSFYLQYLAQWPDYFVAAESPSGELMGYIMGKSEGEGKQWHGHVTAVTVAPEYRRLHLADKLMHILEEVSEKIKNAYFVDLFVRASNSVAIGMYEKFGYTVYRKVLGYYSGPDGEDALDMRKALPRDVKKESIIPLKHPVTPDELEDWVT</sequence>
<dbReference type="PANTHER" id="PTHR45910">
    <property type="entry name" value="N-ALPHA-ACETYLTRANSFERASE 20"/>
    <property type="match status" value="1"/>
</dbReference>
<evidence type="ECO:0000256" key="1">
    <source>
        <dbReference type="ARBA" id="ARBA00022679"/>
    </source>
</evidence>
<protein>
    <recommendedName>
        <fullName evidence="4">N-acetyltransferase domain-containing protein</fullName>
    </recommendedName>
</protein>
<dbReference type="Gene3D" id="3.40.630.30">
    <property type="match status" value="1"/>
</dbReference>
<dbReference type="InterPro" id="IPR000182">
    <property type="entry name" value="GNAT_dom"/>
</dbReference>
<dbReference type="FunFam" id="3.40.630.30:FF:000034">
    <property type="entry name" value="N-alpha-acetyltransferase 20"/>
    <property type="match status" value="1"/>
</dbReference>
<comment type="similarity">
    <text evidence="3">Belongs to the acetyltransferase family. ARD1 subfamily.</text>
</comment>
<dbReference type="AlphaFoldDB" id="A0A507CXW7"/>
<dbReference type="Proteomes" id="UP000317494">
    <property type="component" value="Unassembled WGS sequence"/>
</dbReference>
<dbReference type="GO" id="GO:0004596">
    <property type="term" value="F:protein-N-terminal amino-acid acetyltransferase activity"/>
    <property type="evidence" value="ECO:0007669"/>
    <property type="project" value="TreeGrafter"/>
</dbReference>
<proteinExistence type="inferred from homology"/>
<feature type="domain" description="N-acetyltransferase" evidence="4">
    <location>
        <begin position="6"/>
        <end position="157"/>
    </location>
</feature>
<evidence type="ECO:0000313" key="6">
    <source>
        <dbReference type="Proteomes" id="UP000317494"/>
    </source>
</evidence>
<keyword evidence="6" id="KW-1185">Reference proteome</keyword>
<comment type="caution">
    <text evidence="5">The sequence shown here is derived from an EMBL/GenBank/DDBJ whole genome shotgun (WGS) entry which is preliminary data.</text>
</comment>
<reference evidence="5 6" key="1">
    <citation type="journal article" date="2019" name="Sci. Rep.">
        <title>Comparative genomics of chytrid fungi reveal insights into the obligate biotrophic and pathogenic lifestyle of Synchytrium endobioticum.</title>
        <authorList>
            <person name="van de Vossenberg B.T.L.H."/>
            <person name="Warris S."/>
            <person name="Nguyen H.D.T."/>
            <person name="van Gent-Pelzer M.P.E."/>
            <person name="Joly D.L."/>
            <person name="van de Geest H.C."/>
            <person name="Bonants P.J.M."/>
            <person name="Smith D.S."/>
            <person name="Levesque C.A."/>
            <person name="van der Lee T.A.J."/>
        </authorList>
    </citation>
    <scope>NUCLEOTIDE SEQUENCE [LARGE SCALE GENOMIC DNA]</scope>
    <source>
        <strain evidence="5 6">MB42</strain>
    </source>
</reference>
<dbReference type="Pfam" id="PF00583">
    <property type="entry name" value="Acetyltransf_1"/>
    <property type="match status" value="1"/>
</dbReference>
<gene>
    <name evidence="5" type="ORF">SeMB42_g04504</name>
</gene>
<keyword evidence="1" id="KW-0808">Transferase</keyword>
<evidence type="ECO:0000256" key="3">
    <source>
        <dbReference type="ARBA" id="ARBA00025786"/>
    </source>
</evidence>
<dbReference type="SUPFAM" id="SSF55729">
    <property type="entry name" value="Acyl-CoA N-acyltransferases (Nat)"/>
    <property type="match status" value="1"/>
</dbReference>
<dbReference type="InterPro" id="IPR051646">
    <property type="entry name" value="NatB_acetyltransferase_subunit"/>
</dbReference>
<dbReference type="PROSITE" id="PS51186">
    <property type="entry name" value="GNAT"/>
    <property type="match status" value="1"/>
</dbReference>